<sequence>MLSTKDIIHEIWKAAKSSSPEQMNSKCYWVEAVSDEGLLFRAVVEEGTLVVTDESGEDITKPLTFDSVEDLQKFLKYFL</sequence>
<dbReference type="EMBL" id="KY883654">
    <property type="protein sequence ID" value="ASV43497.1"/>
    <property type="molecule type" value="Genomic_DNA"/>
</dbReference>
<proteinExistence type="predicted"/>
<evidence type="ECO:0000313" key="2">
    <source>
        <dbReference type="Proteomes" id="UP000241249"/>
    </source>
</evidence>
<dbReference type="KEGG" id="vg:40095071"/>
<reference evidence="1 2" key="1">
    <citation type="journal article" date="2017" name="Sci. Rep.">
        <title>Analysis of the CRISPR-Cas system in bacteriophages active on epidemic strains of Vibrio cholerae in Bangladesh.</title>
        <authorList>
            <person name="Naser I.B."/>
            <person name="Hoque M.M."/>
            <person name="Nahid M.A."/>
            <person name="Tareq T.M."/>
            <person name="Rocky M.K."/>
            <person name="Faruque S.M."/>
        </authorList>
    </citation>
    <scope>NUCLEOTIDE SEQUENCE [LARGE SCALE GENOMIC DNA]</scope>
</reference>
<protein>
    <submittedName>
        <fullName evidence="1">Uncharacterized protein</fullName>
    </submittedName>
</protein>
<organism evidence="1 2">
    <name type="scientific">Vibrio phage JSF10</name>
    <dbReference type="NCBI Taxonomy" id="1983593"/>
    <lineage>
        <taxon>Viruses</taxon>
        <taxon>Duplodnaviria</taxon>
        <taxon>Heunggongvirae</taxon>
        <taxon>Uroviricota</taxon>
        <taxon>Caudoviricetes</taxon>
        <taxon>Demerecviridae</taxon>
        <taxon>Ermolyevavirinae</taxon>
        <taxon>Jesfedecavirus</taxon>
        <taxon>Jesfedecavirus JSF10</taxon>
    </lineage>
</organism>
<dbReference type="OrthoDB" id="34059at10239"/>
<name>A0A2D0Z347_9CAUD</name>
<dbReference type="GeneID" id="40095071"/>
<dbReference type="Proteomes" id="UP000241249">
    <property type="component" value="Segment"/>
</dbReference>
<accession>A0A2D0Z347</accession>
<evidence type="ECO:0000313" key="1">
    <source>
        <dbReference type="EMBL" id="ASV43497.1"/>
    </source>
</evidence>
<keyword evidence="2" id="KW-1185">Reference proteome</keyword>
<dbReference type="RefSeq" id="YP_009618524.1">
    <property type="nucleotide sequence ID" value="NC_042074.1"/>
</dbReference>